<evidence type="ECO:0000313" key="2">
    <source>
        <dbReference type="Proteomes" id="UP000091926"/>
    </source>
</evidence>
<evidence type="ECO:0000313" key="1">
    <source>
        <dbReference type="EMBL" id="ANN78893.1"/>
    </source>
</evidence>
<dbReference type="STRING" id="463014.BAU07_18790"/>
<proteinExistence type="predicted"/>
<dbReference type="EMBL" id="CP016172">
    <property type="protein sequence ID" value="ANN78893.1"/>
    <property type="molecule type" value="Genomic_DNA"/>
</dbReference>
<dbReference type="KEGG" id="bfz:BAU07_18790"/>
<name>A0A193GH27_9BORD</name>
<keyword evidence="2" id="KW-1185">Reference proteome</keyword>
<sequence length="124" mass="14332">MASRYPALFHRELRALWDANPCPEVRRLLWEVSRLHGRLIEAYDLLDRMRGQPVDYTVGLGLNNLRVALEAEPAIKRELSIRTRQAARLAAERRPVLGTEMFPQFVGPPWPWPPPRTPRGGRRS</sequence>
<dbReference type="Proteomes" id="UP000091926">
    <property type="component" value="Chromosome"/>
</dbReference>
<gene>
    <name evidence="1" type="ORF">BAU07_18790</name>
</gene>
<protein>
    <submittedName>
        <fullName evidence="1">Uncharacterized protein</fullName>
    </submittedName>
</protein>
<organism evidence="1 2">
    <name type="scientific">Bordetella flabilis</name>
    <dbReference type="NCBI Taxonomy" id="463014"/>
    <lineage>
        <taxon>Bacteria</taxon>
        <taxon>Pseudomonadati</taxon>
        <taxon>Pseudomonadota</taxon>
        <taxon>Betaproteobacteria</taxon>
        <taxon>Burkholderiales</taxon>
        <taxon>Alcaligenaceae</taxon>
        <taxon>Bordetella</taxon>
    </lineage>
</organism>
<reference evidence="1 2" key="1">
    <citation type="submission" date="2016-06" db="EMBL/GenBank/DDBJ databases">
        <title>Complete genome sequences of Bordetella bronchialis and Bordetella flabilis.</title>
        <authorList>
            <person name="LiPuma J.J."/>
            <person name="Spilker T."/>
        </authorList>
    </citation>
    <scope>NUCLEOTIDE SEQUENCE [LARGE SCALE GENOMIC DNA]</scope>
    <source>
        <strain evidence="1 2">AU10664</strain>
    </source>
</reference>
<accession>A0A193GH27</accession>
<dbReference type="AlphaFoldDB" id="A0A193GH27"/>